<protein>
    <submittedName>
        <fullName evidence="2">Uncharacterized protein</fullName>
    </submittedName>
</protein>
<proteinExistence type="predicted"/>
<reference evidence="2" key="1">
    <citation type="submission" date="2020-06" db="EMBL/GenBank/DDBJ databases">
        <title>WGS assembly of Ceratodon purpureus strain R40.</title>
        <authorList>
            <person name="Carey S.B."/>
            <person name="Jenkins J."/>
            <person name="Shu S."/>
            <person name="Lovell J.T."/>
            <person name="Sreedasyam A."/>
            <person name="Maumus F."/>
            <person name="Tiley G.P."/>
            <person name="Fernandez-Pozo N."/>
            <person name="Barry K."/>
            <person name="Chen C."/>
            <person name="Wang M."/>
            <person name="Lipzen A."/>
            <person name="Daum C."/>
            <person name="Saski C.A."/>
            <person name="Payton A.C."/>
            <person name="Mcbreen J.C."/>
            <person name="Conrad R.E."/>
            <person name="Kollar L.M."/>
            <person name="Olsson S."/>
            <person name="Huttunen S."/>
            <person name="Landis J.B."/>
            <person name="Wickett N.J."/>
            <person name="Johnson M.G."/>
            <person name="Rensing S.A."/>
            <person name="Grimwood J."/>
            <person name="Schmutz J."/>
            <person name="Mcdaniel S.F."/>
        </authorList>
    </citation>
    <scope>NUCLEOTIDE SEQUENCE</scope>
    <source>
        <strain evidence="2">R40</strain>
    </source>
</reference>
<feature type="region of interest" description="Disordered" evidence="1">
    <location>
        <begin position="1"/>
        <end position="55"/>
    </location>
</feature>
<evidence type="ECO:0000256" key="1">
    <source>
        <dbReference type="SAM" id="MobiDB-lite"/>
    </source>
</evidence>
<feature type="region of interest" description="Disordered" evidence="1">
    <location>
        <begin position="78"/>
        <end position="148"/>
    </location>
</feature>
<sequence>MSVRHKATQCLGKQLPDKPHSRPCNSTSRWPGRPHLRWHEERESSKLIQTGSSPASVATVVSERMYRSRETVKAWLESSPTSVLEDLDDESASPSSLDSFASSPVGSVEHLSYTTRFPNPASRTNPPGHTRSRTISPPRRANRNSVDLSRIDPAHYNSGSFLVLAFKNAQYRGTSVPPAFQYTSEAVGEEHVQCLSIDEYGSPRSEFSLTSEWQNMLAAGTAAGMSTRDSSGNNSEFETPCEVLNISDLDLDSDVSDPRSNPQVVRLPHRRTRSMELPDTHECFASGESKDLLVEDKSTCAPAKLGQKQTDADTIHGRLLHFVLVF</sequence>
<dbReference type="EMBL" id="CM026421">
    <property type="protein sequence ID" value="KAG0591399.1"/>
    <property type="molecule type" value="Genomic_DNA"/>
</dbReference>
<keyword evidence="3" id="KW-1185">Reference proteome</keyword>
<comment type="caution">
    <text evidence="2">The sequence shown here is derived from an EMBL/GenBank/DDBJ whole genome shotgun (WGS) entry which is preliminary data.</text>
</comment>
<organism evidence="2 3">
    <name type="scientific">Ceratodon purpureus</name>
    <name type="common">Fire moss</name>
    <name type="synonym">Dicranum purpureum</name>
    <dbReference type="NCBI Taxonomy" id="3225"/>
    <lineage>
        <taxon>Eukaryota</taxon>
        <taxon>Viridiplantae</taxon>
        <taxon>Streptophyta</taxon>
        <taxon>Embryophyta</taxon>
        <taxon>Bryophyta</taxon>
        <taxon>Bryophytina</taxon>
        <taxon>Bryopsida</taxon>
        <taxon>Dicranidae</taxon>
        <taxon>Pseudoditrichales</taxon>
        <taxon>Ditrichaceae</taxon>
        <taxon>Ceratodon</taxon>
    </lineage>
</organism>
<dbReference type="Proteomes" id="UP000822688">
    <property type="component" value="Chromosome 1"/>
</dbReference>
<evidence type="ECO:0000313" key="3">
    <source>
        <dbReference type="Proteomes" id="UP000822688"/>
    </source>
</evidence>
<name>A0A8T0J8V4_CERPU</name>
<feature type="compositionally biased region" description="Polar residues" evidence="1">
    <location>
        <begin position="46"/>
        <end position="55"/>
    </location>
</feature>
<accession>A0A8T0J8V4</accession>
<gene>
    <name evidence="2" type="ORF">KC19_1G172800</name>
</gene>
<feature type="compositionally biased region" description="Polar residues" evidence="1">
    <location>
        <begin position="112"/>
        <end position="127"/>
    </location>
</feature>
<evidence type="ECO:0000313" key="2">
    <source>
        <dbReference type="EMBL" id="KAG0591399.1"/>
    </source>
</evidence>
<dbReference type="AlphaFoldDB" id="A0A8T0J8V4"/>
<feature type="compositionally biased region" description="Low complexity" evidence="1">
    <location>
        <begin position="92"/>
        <end position="104"/>
    </location>
</feature>